<evidence type="ECO:0000256" key="6">
    <source>
        <dbReference type="ARBA" id="ARBA00022989"/>
    </source>
</evidence>
<evidence type="ECO:0000256" key="3">
    <source>
        <dbReference type="ARBA" id="ARBA00022475"/>
    </source>
</evidence>
<feature type="domain" description="ABC transmembrane type-1" evidence="9">
    <location>
        <begin position="58"/>
        <end position="246"/>
    </location>
</feature>
<evidence type="ECO:0000256" key="7">
    <source>
        <dbReference type="ARBA" id="ARBA00023136"/>
    </source>
</evidence>
<dbReference type="SUPFAM" id="SSF161098">
    <property type="entry name" value="MetI-like"/>
    <property type="match status" value="1"/>
</dbReference>
<evidence type="ECO:0000256" key="4">
    <source>
        <dbReference type="ARBA" id="ARBA00022519"/>
    </source>
</evidence>
<evidence type="ECO:0000256" key="5">
    <source>
        <dbReference type="ARBA" id="ARBA00022692"/>
    </source>
</evidence>
<evidence type="ECO:0000259" key="9">
    <source>
        <dbReference type="PROSITE" id="PS50928"/>
    </source>
</evidence>
<name>A0AAW6U8S2_9MOLU</name>
<evidence type="ECO:0000256" key="2">
    <source>
        <dbReference type="ARBA" id="ARBA00022448"/>
    </source>
</evidence>
<dbReference type="PANTHER" id="PTHR43357">
    <property type="entry name" value="INNER MEMBRANE ABC TRANSPORTER PERMEASE PROTEIN YDCV"/>
    <property type="match status" value="1"/>
</dbReference>
<dbReference type="EMBL" id="JASCXW010000016">
    <property type="protein sequence ID" value="MDI6453059.1"/>
    <property type="molecule type" value="Genomic_DNA"/>
</dbReference>
<feature type="transmembrane region" description="Helical" evidence="8">
    <location>
        <begin position="62"/>
        <end position="84"/>
    </location>
</feature>
<feature type="transmembrane region" description="Helical" evidence="8">
    <location>
        <begin position="170"/>
        <end position="193"/>
    </location>
</feature>
<comment type="caution">
    <text evidence="10">The sequence shown here is derived from an EMBL/GenBank/DDBJ whole genome shotgun (WGS) entry which is preliminary data.</text>
</comment>
<dbReference type="PANTHER" id="PTHR43357:SF4">
    <property type="entry name" value="INNER MEMBRANE ABC TRANSPORTER PERMEASE PROTEIN YDCV"/>
    <property type="match status" value="1"/>
</dbReference>
<dbReference type="InterPro" id="IPR035906">
    <property type="entry name" value="MetI-like_sf"/>
</dbReference>
<keyword evidence="6 8" id="KW-1133">Transmembrane helix</keyword>
<keyword evidence="4" id="KW-0997">Cell inner membrane</keyword>
<dbReference type="AlphaFoldDB" id="A0AAW6U8S2"/>
<dbReference type="Pfam" id="PF00528">
    <property type="entry name" value="BPD_transp_1"/>
    <property type="match status" value="1"/>
</dbReference>
<dbReference type="CDD" id="cd06261">
    <property type="entry name" value="TM_PBP2"/>
    <property type="match status" value="1"/>
</dbReference>
<keyword evidence="5 8" id="KW-0812">Transmembrane</keyword>
<feature type="transmembrane region" description="Helical" evidence="8">
    <location>
        <begin position="96"/>
        <end position="118"/>
    </location>
</feature>
<feature type="transmembrane region" description="Helical" evidence="8">
    <location>
        <begin position="130"/>
        <end position="149"/>
    </location>
</feature>
<keyword evidence="2 8" id="KW-0813">Transport</keyword>
<dbReference type="Gene3D" id="1.10.3720.10">
    <property type="entry name" value="MetI-like"/>
    <property type="match status" value="1"/>
</dbReference>
<feature type="transmembrane region" description="Helical" evidence="8">
    <location>
        <begin position="227"/>
        <end position="246"/>
    </location>
</feature>
<protein>
    <submittedName>
        <fullName evidence="10">ABC transporter permease subunit</fullName>
    </submittedName>
</protein>
<dbReference type="GO" id="GO:0005886">
    <property type="term" value="C:plasma membrane"/>
    <property type="evidence" value="ECO:0007669"/>
    <property type="project" value="UniProtKB-SubCell"/>
</dbReference>
<dbReference type="GO" id="GO:0055085">
    <property type="term" value="P:transmembrane transport"/>
    <property type="evidence" value="ECO:0007669"/>
    <property type="project" value="InterPro"/>
</dbReference>
<proteinExistence type="inferred from homology"/>
<sequence length="262" mass="29459">MKTLKNGIVLVLLLIPIVIMVLLSLFSYYRYPILFPRSFNLIYWETLFLRNQLFIQAIKQTLIVSTLTAFFSTLVGFTSAKALVDQRLKANKILMVFISLPLFIPAIALFIGVHHILIRMNLANTYTGVILAHVLISLPYTTSIGITFFKGIDPNYTKIAQTLGAKQSRIITKIMVPLLLPGLILSFSIGFLLSTSEYFSTFIIGGGRVITLSTILYPYIENADDGNAAAVSVVFILFNILVFVFADRLSRRLTKGRKYLYE</sequence>
<evidence type="ECO:0000256" key="1">
    <source>
        <dbReference type="ARBA" id="ARBA00004429"/>
    </source>
</evidence>
<dbReference type="Proteomes" id="UP001431532">
    <property type="component" value="Unassembled WGS sequence"/>
</dbReference>
<keyword evidence="3" id="KW-1003">Cell membrane</keyword>
<evidence type="ECO:0000313" key="11">
    <source>
        <dbReference type="Proteomes" id="UP001431532"/>
    </source>
</evidence>
<dbReference type="InterPro" id="IPR000515">
    <property type="entry name" value="MetI-like"/>
</dbReference>
<organism evidence="10 11">
    <name type="scientific">Peloplasma aerotolerans</name>
    <dbReference type="NCBI Taxonomy" id="3044389"/>
    <lineage>
        <taxon>Bacteria</taxon>
        <taxon>Bacillati</taxon>
        <taxon>Mycoplasmatota</taxon>
        <taxon>Mollicutes</taxon>
        <taxon>Acholeplasmatales</taxon>
        <taxon>Acholeplasmataceae</taxon>
        <taxon>Peloplasma</taxon>
    </lineage>
</organism>
<accession>A0AAW6U8S2</accession>
<evidence type="ECO:0000256" key="8">
    <source>
        <dbReference type="RuleBase" id="RU363032"/>
    </source>
</evidence>
<dbReference type="PROSITE" id="PS50928">
    <property type="entry name" value="ABC_TM1"/>
    <property type="match status" value="1"/>
</dbReference>
<reference evidence="10" key="1">
    <citation type="submission" date="2023-05" db="EMBL/GenBank/DDBJ databases">
        <title>Mariniplasma microaerophilum sp. nov., a novel anaerobic mollicute isolated from terrestrial mud volcano, Taman Peninsula, Russia.</title>
        <authorList>
            <person name="Khomyakova M.A."/>
            <person name="Merkel A.Y."/>
            <person name="Slobodkin A.I."/>
        </authorList>
    </citation>
    <scope>NUCLEOTIDE SEQUENCE</scope>
    <source>
        <strain evidence="10">M4Ah</strain>
    </source>
</reference>
<keyword evidence="7 8" id="KW-0472">Membrane</keyword>
<feature type="transmembrane region" description="Helical" evidence="8">
    <location>
        <begin position="7"/>
        <end position="29"/>
    </location>
</feature>
<dbReference type="RefSeq" id="WP_282839488.1">
    <property type="nucleotide sequence ID" value="NZ_JASCXW010000016.1"/>
</dbReference>
<gene>
    <name evidence="10" type="ORF">QJ521_05755</name>
</gene>
<evidence type="ECO:0000313" key="10">
    <source>
        <dbReference type="EMBL" id="MDI6453059.1"/>
    </source>
</evidence>
<keyword evidence="11" id="KW-1185">Reference proteome</keyword>
<comment type="subcellular location">
    <subcellularLocation>
        <location evidence="1">Cell inner membrane</location>
        <topology evidence="1">Multi-pass membrane protein</topology>
    </subcellularLocation>
    <subcellularLocation>
        <location evidence="8">Cell membrane</location>
        <topology evidence="8">Multi-pass membrane protein</topology>
    </subcellularLocation>
</comment>
<comment type="similarity">
    <text evidence="8">Belongs to the binding-protein-dependent transport system permease family.</text>
</comment>